<dbReference type="RefSeq" id="WP_315626265.1">
    <property type="nucleotide sequence ID" value="NZ_JAUHMF010000010.1"/>
</dbReference>
<organism evidence="1 2">
    <name type="scientific">Thermanaerothrix solaris</name>
    <dbReference type="NCBI Taxonomy" id="3058434"/>
    <lineage>
        <taxon>Bacteria</taxon>
        <taxon>Bacillati</taxon>
        <taxon>Chloroflexota</taxon>
        <taxon>Anaerolineae</taxon>
        <taxon>Anaerolineales</taxon>
        <taxon>Anaerolineaceae</taxon>
        <taxon>Thermanaerothrix</taxon>
    </lineage>
</organism>
<evidence type="ECO:0008006" key="3">
    <source>
        <dbReference type="Google" id="ProtNLM"/>
    </source>
</evidence>
<evidence type="ECO:0000313" key="2">
    <source>
        <dbReference type="Proteomes" id="UP001254165"/>
    </source>
</evidence>
<keyword evidence="2" id="KW-1185">Reference proteome</keyword>
<gene>
    <name evidence="1" type="ORF">QYE77_15185</name>
</gene>
<sequence length="111" mass="12700">MFAEQNGERNRTIPNETKQIFQESTMTEMRFNPYQVRRAGLSSTQEAKILRYLAQGPTDRKSLARLFDLRLAERLEHLGLIVYRDGQVQITDKGLETLKQCIGDGRGQSVA</sequence>
<dbReference type="InterPro" id="IPR036390">
    <property type="entry name" value="WH_DNA-bd_sf"/>
</dbReference>
<dbReference type="SUPFAM" id="SSF46785">
    <property type="entry name" value="Winged helix' DNA-binding domain"/>
    <property type="match status" value="1"/>
</dbReference>
<accession>A0ABU3NS06</accession>
<comment type="caution">
    <text evidence="1">The sequence shown here is derived from an EMBL/GenBank/DDBJ whole genome shotgun (WGS) entry which is preliminary data.</text>
</comment>
<proteinExistence type="predicted"/>
<geneLocation type="plasmid" evidence="1">
    <name>p4228-RoL</name>
</geneLocation>
<protein>
    <recommendedName>
        <fullName evidence="3">ArnR1-like winged helix-turn-helix domain-containing protein</fullName>
    </recommendedName>
</protein>
<reference evidence="1 2" key="1">
    <citation type="submission" date="2023-07" db="EMBL/GenBank/DDBJ databases">
        <title>Novel species of Thermanaerothrix with wide hydrolytic capabilities.</title>
        <authorList>
            <person name="Zayulina K.S."/>
            <person name="Podosokorskaya O.A."/>
            <person name="Elcheninov A.G."/>
        </authorList>
    </citation>
    <scope>NUCLEOTIDE SEQUENCE [LARGE SCALE GENOMIC DNA]</scope>
    <source>
        <strain evidence="1 2">4228-RoL</strain>
        <plasmid evidence="1">p4228-RoL</plasmid>
    </source>
</reference>
<name>A0ABU3NS06_9CHLR</name>
<keyword evidence="1" id="KW-0614">Plasmid</keyword>
<dbReference type="Proteomes" id="UP001254165">
    <property type="component" value="Unassembled WGS sequence"/>
</dbReference>
<evidence type="ECO:0000313" key="1">
    <source>
        <dbReference type="EMBL" id="MDT8899608.1"/>
    </source>
</evidence>
<dbReference type="EMBL" id="JAUHMF010000010">
    <property type="protein sequence ID" value="MDT8899608.1"/>
    <property type="molecule type" value="Genomic_DNA"/>
</dbReference>